<dbReference type="Gene3D" id="3.90.280.10">
    <property type="entry name" value="PEBP-like"/>
    <property type="match status" value="1"/>
</dbReference>
<dbReference type="InterPro" id="IPR035810">
    <property type="entry name" value="PEBP_euk"/>
</dbReference>
<evidence type="ECO:0000313" key="1">
    <source>
        <dbReference type="EMBL" id="RCH98380.1"/>
    </source>
</evidence>
<dbReference type="SUPFAM" id="SSF49777">
    <property type="entry name" value="PEBP-like"/>
    <property type="match status" value="1"/>
</dbReference>
<sequence length="432" mass="49172">QKNFKLGKIDMSKPVYRYMRQKQFEKEPKRKLMERLTQMNVIPDILPLDLNPSVQVNINLSEGTVEPGVFIKPEQSIERPEIEITNFHTETRFYTIMLVDPDSPDVANKAYQQHCHWLLANVPLSATESIVTGGDVVLDYVPPHPQKGTKYHRYTLIAFEQPNEGQEKIDLQVNQREAFDVKALAQSYGLKPTGASFFREEWDETVSKIYSEIMKTHEPIYGKPPKTHLVIQKSEKKLDKAFAGMILKLPFVALEEDMNEIELCSRFVDLFLTGFFDDPDNGVYLRWTDEATLKAKVDNPSRLRSDMWVTKSCGVKWTSSLAYGEAKPAIQGDNHFVVCKDLIKVIIFCKEALDDQLFEGILAIQVIGRTVMFYLLTLLTQSLYTLISLAHIIIPDSLQSLPSLATEIPTILKALDAFDRLCVTAAHSEVID</sequence>
<dbReference type="Pfam" id="PF01161">
    <property type="entry name" value="PBP"/>
    <property type="match status" value="1"/>
</dbReference>
<reference evidence="1 2" key="1">
    <citation type="journal article" date="2018" name="G3 (Bethesda)">
        <title>Phylogenetic and Phylogenomic Definition of Rhizopus Species.</title>
        <authorList>
            <person name="Gryganskyi A.P."/>
            <person name="Golan J."/>
            <person name="Dolatabadi S."/>
            <person name="Mondo S."/>
            <person name="Robb S."/>
            <person name="Idnurm A."/>
            <person name="Muszewska A."/>
            <person name="Steczkiewicz K."/>
            <person name="Masonjones S."/>
            <person name="Liao H.L."/>
            <person name="Gajdeczka M.T."/>
            <person name="Anike F."/>
            <person name="Vuek A."/>
            <person name="Anishchenko I.M."/>
            <person name="Voigt K."/>
            <person name="de Hoog G.S."/>
            <person name="Smith M.E."/>
            <person name="Heitman J."/>
            <person name="Vilgalys R."/>
            <person name="Stajich J.E."/>
        </authorList>
    </citation>
    <scope>NUCLEOTIDE SEQUENCE [LARGE SCALE GENOMIC DNA]</scope>
    <source>
        <strain evidence="1 2">CBS 357.93</strain>
    </source>
</reference>
<organism evidence="1 2">
    <name type="scientific">Rhizopus azygosporus</name>
    <name type="common">Rhizopus microsporus var. azygosporus</name>
    <dbReference type="NCBI Taxonomy" id="86630"/>
    <lineage>
        <taxon>Eukaryota</taxon>
        <taxon>Fungi</taxon>
        <taxon>Fungi incertae sedis</taxon>
        <taxon>Mucoromycota</taxon>
        <taxon>Mucoromycotina</taxon>
        <taxon>Mucoromycetes</taxon>
        <taxon>Mucorales</taxon>
        <taxon>Mucorineae</taxon>
        <taxon>Rhizopodaceae</taxon>
        <taxon>Rhizopus</taxon>
    </lineage>
</organism>
<proteinExistence type="predicted"/>
<dbReference type="OrthoDB" id="2153661at2759"/>
<comment type="caution">
    <text evidence="1">The sequence shown here is derived from an EMBL/GenBank/DDBJ whole genome shotgun (WGS) entry which is preliminary data.</text>
</comment>
<dbReference type="STRING" id="86630.A0A367K892"/>
<gene>
    <name evidence="1" type="ORF">CU097_000299</name>
</gene>
<protein>
    <recommendedName>
        <fullName evidence="3">Phosphatidylethanolamine-binding protein 4</fullName>
    </recommendedName>
</protein>
<keyword evidence="2" id="KW-1185">Reference proteome</keyword>
<feature type="non-terminal residue" evidence="1">
    <location>
        <position position="1"/>
    </location>
</feature>
<evidence type="ECO:0008006" key="3">
    <source>
        <dbReference type="Google" id="ProtNLM"/>
    </source>
</evidence>
<dbReference type="PANTHER" id="PTHR11362">
    <property type="entry name" value="PHOSPHATIDYLETHANOLAMINE-BINDING PROTEIN"/>
    <property type="match status" value="1"/>
</dbReference>
<evidence type="ECO:0000313" key="2">
    <source>
        <dbReference type="Proteomes" id="UP000252139"/>
    </source>
</evidence>
<dbReference type="InterPro" id="IPR008914">
    <property type="entry name" value="PEBP"/>
</dbReference>
<dbReference type="EMBL" id="PJQL01000201">
    <property type="protein sequence ID" value="RCH98380.1"/>
    <property type="molecule type" value="Genomic_DNA"/>
</dbReference>
<dbReference type="Proteomes" id="UP000252139">
    <property type="component" value="Unassembled WGS sequence"/>
</dbReference>
<dbReference type="AlphaFoldDB" id="A0A367K892"/>
<accession>A0A367K892</accession>
<name>A0A367K892_RHIAZ</name>
<dbReference type="PANTHER" id="PTHR11362:SF82">
    <property type="entry name" value="PHOSPHATIDYLETHANOLAMINE-BINDING PROTEIN 4"/>
    <property type="match status" value="1"/>
</dbReference>
<dbReference type="InterPro" id="IPR036610">
    <property type="entry name" value="PEBP-like_sf"/>
</dbReference>
<dbReference type="CDD" id="cd00866">
    <property type="entry name" value="PEBP_euk"/>
    <property type="match status" value="1"/>
</dbReference>